<dbReference type="GO" id="GO:0008270">
    <property type="term" value="F:zinc ion binding"/>
    <property type="evidence" value="ECO:0007669"/>
    <property type="project" value="UniProtKB-UniRule"/>
</dbReference>
<dbReference type="Pfam" id="PF17900">
    <property type="entry name" value="Peptidase_M1_N"/>
    <property type="match status" value="1"/>
</dbReference>
<evidence type="ECO:0000259" key="21">
    <source>
        <dbReference type="Pfam" id="PF11838"/>
    </source>
</evidence>
<dbReference type="RefSeq" id="XP_030386995.1">
    <property type="nucleotide sequence ID" value="XM_030531135.1"/>
</dbReference>
<evidence type="ECO:0000256" key="15">
    <source>
        <dbReference type="PIRSR" id="PIRSR634016-1"/>
    </source>
</evidence>
<evidence type="ECO:0000256" key="19">
    <source>
        <dbReference type="SAM" id="SignalP"/>
    </source>
</evidence>
<gene>
    <name evidence="24 25" type="primary">LOC115633680</name>
</gene>
<proteinExistence type="inferred from homology"/>
<comment type="similarity">
    <text evidence="2 18">Belongs to the peptidase M1 family.</text>
</comment>
<keyword evidence="11 18" id="KW-0482">Metalloprotease</keyword>
<accession>A0A6J2UFS8</accession>
<evidence type="ECO:0000256" key="8">
    <source>
        <dbReference type="ARBA" id="ARBA00022729"/>
    </source>
</evidence>
<protein>
    <recommendedName>
        <fullName evidence="18">Aminopeptidase</fullName>
        <ecNumber evidence="18">3.4.11.-</ecNumber>
    </recommendedName>
</protein>
<evidence type="ECO:0000256" key="9">
    <source>
        <dbReference type="ARBA" id="ARBA00022801"/>
    </source>
</evidence>
<dbReference type="SUPFAM" id="SSF55486">
    <property type="entry name" value="Metalloproteases ('zincins'), catalytic domain"/>
    <property type="match status" value="1"/>
</dbReference>
<evidence type="ECO:0000256" key="14">
    <source>
        <dbReference type="ARBA" id="ARBA00023288"/>
    </source>
</evidence>
<dbReference type="GO" id="GO:0006508">
    <property type="term" value="P:proteolysis"/>
    <property type="evidence" value="ECO:0007669"/>
    <property type="project" value="UniProtKB-KW"/>
</dbReference>
<dbReference type="EC" id="3.4.11.-" evidence="18"/>
<feature type="chain" id="PRO_5044642727" description="Aminopeptidase" evidence="19">
    <location>
        <begin position="16"/>
        <end position="899"/>
    </location>
</feature>
<dbReference type="InterPro" id="IPR034016">
    <property type="entry name" value="M1_APN-typ"/>
</dbReference>
<feature type="domain" description="Peptidase M1 membrane alanine aminopeptidase" evidence="20">
    <location>
        <begin position="267"/>
        <end position="469"/>
    </location>
</feature>
<dbReference type="CDD" id="cd09601">
    <property type="entry name" value="M1_APN-Q_like"/>
    <property type="match status" value="1"/>
</dbReference>
<sequence>MYWPILLLIFAVASTQPTYDYFRLPRAVEPQHYDLRILTHLDDPEKLRFEGSVKIKLNVLEDTKNITLHAKNLTIDGTNIMLRELAASNSTKCIDHIELNTKYEYYIIQLCTELRAGLQHELTIPFEGVLNGNRTGYYKSSYKDVQLNKTHWFSMTQFSPTFARLAFPCFDEPDRKATFRITLGYHKQYRGFTNTPLHKCEPHASLENYVWCEHEKLLRTSTYLVAYAVHNLTNASTIISDARNRVEFRSWIRPDAVNQTKYFSQFAPKVFAYIEELCNLSFPLNKIDQLITQDHKFSAMENWGLVTFQDKAFLYDERNTSTAAMESTAKTIAHEYAHQWFGNLVTMKWWDNLWLKEGFSTYFAYLGIDHEQPDWNFSLRQIRQTLGQFFHNDAFEETTAISRAVEGPIEILENFSTYVYEKGALMVRMLHKILGDDSFFAGIHSYLQRHAYSNVDEADLWRAFDEVTLLGVNLSTWTLQRGYPLVSVERNYSTSTAILSQKRFLLLDKEGEDCWWVPITYARQRDMNFERTQPTLWLQCPTVAETELTHIAGANEWIILNPQVNSIYRVNYDEHNWRLIIETLNSASDFDRIHVLNRAQLLDDMMALAWKGPQSYKMAFNMLAYLPLERDLLPWQAATSSLGRIQDLLTIEQADIYKIYMQKLLTPLYQRLRRSTAMLCSPRQPEQIEFERLVYRLACRYNVSDCVPWILGYYTGAPIDALAVPVDLRDIVYCTAIEHGSEIDFQLILSHFKNSTIPSQKIAFGKALGCTRSFQHLQKVLDSVLNSSEVKIREHFPTIVEAASRNPHIAREARTYFLNSAEIVVEKFVAKELKRTIYALPAGVTSRKEYESLTQQFVAFKKFDELTKHAAESSLINLQWIENRSGEFFTELKKVVEQD</sequence>
<dbReference type="GO" id="GO:0005737">
    <property type="term" value="C:cytoplasm"/>
    <property type="evidence" value="ECO:0007669"/>
    <property type="project" value="TreeGrafter"/>
</dbReference>
<evidence type="ECO:0000256" key="10">
    <source>
        <dbReference type="ARBA" id="ARBA00022833"/>
    </source>
</evidence>
<feature type="binding site" evidence="16">
    <location>
        <position position="338"/>
    </location>
    <ligand>
        <name>Zn(2+)</name>
        <dbReference type="ChEBI" id="CHEBI:29105"/>
        <note>catalytic</note>
    </ligand>
</feature>
<dbReference type="FunFam" id="2.60.40.1730:FF:000016">
    <property type="entry name" value="Aminopeptidase"/>
    <property type="match status" value="1"/>
</dbReference>
<evidence type="ECO:0000313" key="25">
    <source>
        <dbReference type="RefSeq" id="XP_030386995.1"/>
    </source>
</evidence>
<evidence type="ECO:0000256" key="11">
    <source>
        <dbReference type="ARBA" id="ARBA00023049"/>
    </source>
</evidence>
<dbReference type="AlphaFoldDB" id="A0A6J2UFS8"/>
<dbReference type="GO" id="GO:0005886">
    <property type="term" value="C:plasma membrane"/>
    <property type="evidence" value="ECO:0007669"/>
    <property type="project" value="UniProtKB-SubCell"/>
</dbReference>
<name>A0A6J2UFS8_DROLE</name>
<evidence type="ECO:0000313" key="23">
    <source>
        <dbReference type="Proteomes" id="UP000504634"/>
    </source>
</evidence>
<feature type="binding site" evidence="16">
    <location>
        <position position="334"/>
    </location>
    <ligand>
        <name>Zn(2+)</name>
        <dbReference type="ChEBI" id="CHEBI:29105"/>
        <note>catalytic</note>
    </ligand>
</feature>
<evidence type="ECO:0000256" key="5">
    <source>
        <dbReference type="ARBA" id="ARBA00022622"/>
    </source>
</evidence>
<feature type="domain" description="ERAP1-like C-terminal" evidence="21">
    <location>
        <begin position="557"/>
        <end position="857"/>
    </location>
</feature>
<dbReference type="InterPro" id="IPR001930">
    <property type="entry name" value="Peptidase_M1"/>
</dbReference>
<feature type="signal peptide" evidence="19">
    <location>
        <begin position="1"/>
        <end position="15"/>
    </location>
</feature>
<dbReference type="GO" id="GO:0070006">
    <property type="term" value="F:metalloaminopeptidase activity"/>
    <property type="evidence" value="ECO:0007669"/>
    <property type="project" value="TreeGrafter"/>
</dbReference>
<keyword evidence="9 18" id="KW-0378">Hydrolase</keyword>
<dbReference type="PRINTS" id="PR00756">
    <property type="entry name" value="ALADIPTASE"/>
</dbReference>
<dbReference type="InterPro" id="IPR045357">
    <property type="entry name" value="Aminopeptidase_N-like_N"/>
</dbReference>
<evidence type="ECO:0000256" key="16">
    <source>
        <dbReference type="PIRSR" id="PIRSR634016-3"/>
    </source>
</evidence>
<dbReference type="Gene3D" id="2.60.40.1910">
    <property type="match status" value="1"/>
</dbReference>
<keyword evidence="4" id="KW-1003">Cell membrane</keyword>
<evidence type="ECO:0000256" key="2">
    <source>
        <dbReference type="ARBA" id="ARBA00010136"/>
    </source>
</evidence>
<evidence type="ECO:0000256" key="17">
    <source>
        <dbReference type="PIRSR" id="PIRSR634016-4"/>
    </source>
</evidence>
<keyword evidence="6 18" id="KW-0645">Protease</keyword>
<evidence type="ECO:0000256" key="13">
    <source>
        <dbReference type="ARBA" id="ARBA00023180"/>
    </source>
</evidence>
<dbReference type="Gene3D" id="2.60.40.1730">
    <property type="entry name" value="tricorn interacting facor f3 domain"/>
    <property type="match status" value="1"/>
</dbReference>
<dbReference type="PANTHER" id="PTHR11533">
    <property type="entry name" value="PROTEASE M1 ZINC METALLOPROTEASE"/>
    <property type="match status" value="1"/>
</dbReference>
<evidence type="ECO:0000259" key="20">
    <source>
        <dbReference type="Pfam" id="PF01433"/>
    </source>
</evidence>
<keyword evidence="10 16" id="KW-0862">Zinc</keyword>
<dbReference type="InterPro" id="IPR024571">
    <property type="entry name" value="ERAP1-like_C_dom"/>
</dbReference>
<keyword evidence="12" id="KW-0472">Membrane</keyword>
<evidence type="ECO:0000259" key="22">
    <source>
        <dbReference type="Pfam" id="PF17900"/>
    </source>
</evidence>
<dbReference type="GO" id="GO:0098552">
    <property type="term" value="C:side of membrane"/>
    <property type="evidence" value="ECO:0007669"/>
    <property type="project" value="UniProtKB-KW"/>
</dbReference>
<keyword evidence="14" id="KW-0449">Lipoprotein</keyword>
<dbReference type="Pfam" id="PF01433">
    <property type="entry name" value="Peptidase_M1"/>
    <property type="match status" value="1"/>
</dbReference>
<dbReference type="GeneID" id="115633680"/>
<keyword evidence="23" id="KW-1185">Reference proteome</keyword>
<evidence type="ECO:0000256" key="1">
    <source>
        <dbReference type="ARBA" id="ARBA00004609"/>
    </source>
</evidence>
<evidence type="ECO:0000256" key="6">
    <source>
        <dbReference type="ARBA" id="ARBA00022670"/>
    </source>
</evidence>
<evidence type="ECO:0000256" key="4">
    <source>
        <dbReference type="ARBA" id="ARBA00022475"/>
    </source>
</evidence>
<dbReference type="GO" id="GO:0043171">
    <property type="term" value="P:peptide catabolic process"/>
    <property type="evidence" value="ECO:0007669"/>
    <property type="project" value="TreeGrafter"/>
</dbReference>
<dbReference type="Gene3D" id="1.25.50.20">
    <property type="match status" value="1"/>
</dbReference>
<dbReference type="Gene3D" id="1.10.390.10">
    <property type="entry name" value="Neutral Protease Domain 2"/>
    <property type="match status" value="1"/>
</dbReference>
<evidence type="ECO:0000256" key="12">
    <source>
        <dbReference type="ARBA" id="ARBA00023136"/>
    </source>
</evidence>
<keyword evidence="8 19" id="KW-0732">Signal</keyword>
<feature type="site" description="Transition state stabilizer" evidence="17">
    <location>
        <position position="420"/>
    </location>
</feature>
<dbReference type="RefSeq" id="XP_030386994.1">
    <property type="nucleotide sequence ID" value="XM_030531134.1"/>
</dbReference>
<dbReference type="Pfam" id="PF11838">
    <property type="entry name" value="ERAP1_C"/>
    <property type="match status" value="1"/>
</dbReference>
<dbReference type="FunFam" id="1.10.390.10:FF:000013">
    <property type="entry name" value="Aminopeptidase N"/>
    <property type="match status" value="1"/>
</dbReference>
<dbReference type="FunFam" id="2.60.40.1910:FF:000008">
    <property type="entry name" value="Aminopeptidase"/>
    <property type="match status" value="1"/>
</dbReference>
<organism evidence="23 25">
    <name type="scientific">Drosophila lebanonensis</name>
    <name type="common">Fruit fly</name>
    <name type="synonym">Scaptodrosophila lebanonensis</name>
    <dbReference type="NCBI Taxonomy" id="7225"/>
    <lineage>
        <taxon>Eukaryota</taxon>
        <taxon>Metazoa</taxon>
        <taxon>Ecdysozoa</taxon>
        <taxon>Arthropoda</taxon>
        <taxon>Hexapoda</taxon>
        <taxon>Insecta</taxon>
        <taxon>Pterygota</taxon>
        <taxon>Neoptera</taxon>
        <taxon>Endopterygota</taxon>
        <taxon>Diptera</taxon>
        <taxon>Brachycera</taxon>
        <taxon>Muscomorpha</taxon>
        <taxon>Ephydroidea</taxon>
        <taxon>Drosophilidae</taxon>
        <taxon>Scaptodrosophila</taxon>
    </lineage>
</organism>
<evidence type="ECO:0000256" key="18">
    <source>
        <dbReference type="RuleBase" id="RU364040"/>
    </source>
</evidence>
<comment type="subcellular location">
    <subcellularLocation>
        <location evidence="1">Cell membrane</location>
        <topology evidence="1">Lipid-anchor</topology>
        <topology evidence="1">GPI-anchor</topology>
    </subcellularLocation>
</comment>
<dbReference type="SUPFAM" id="SSF63737">
    <property type="entry name" value="Leukotriene A4 hydrolase N-terminal domain"/>
    <property type="match status" value="1"/>
</dbReference>
<dbReference type="InterPro" id="IPR014782">
    <property type="entry name" value="Peptidase_M1_dom"/>
</dbReference>
<comment type="cofactor">
    <cofactor evidence="16 18">
        <name>Zn(2+)</name>
        <dbReference type="ChEBI" id="CHEBI:29105"/>
    </cofactor>
    <text evidence="16 18">Binds 1 zinc ion per subunit.</text>
</comment>
<reference evidence="24 25" key="1">
    <citation type="submission" date="2025-04" db="UniProtKB">
        <authorList>
            <consortium name="RefSeq"/>
        </authorList>
    </citation>
    <scope>IDENTIFICATION</scope>
    <source>
        <strain evidence="24 25">11010-0011.00</strain>
        <tissue evidence="24 25">Whole body</tissue>
    </source>
</reference>
<feature type="domain" description="Aminopeptidase N-like N-terminal" evidence="22">
    <location>
        <begin position="30"/>
        <end position="224"/>
    </location>
</feature>
<evidence type="ECO:0000256" key="7">
    <source>
        <dbReference type="ARBA" id="ARBA00022723"/>
    </source>
</evidence>
<dbReference type="GO" id="GO:0005615">
    <property type="term" value="C:extracellular space"/>
    <property type="evidence" value="ECO:0007669"/>
    <property type="project" value="TreeGrafter"/>
</dbReference>
<dbReference type="InterPro" id="IPR050344">
    <property type="entry name" value="Peptidase_M1_aminopeptidases"/>
</dbReference>
<dbReference type="GO" id="GO:0042277">
    <property type="term" value="F:peptide binding"/>
    <property type="evidence" value="ECO:0007669"/>
    <property type="project" value="TreeGrafter"/>
</dbReference>
<keyword evidence="7 16" id="KW-0479">Metal-binding</keyword>
<dbReference type="OrthoDB" id="7881787at2759"/>
<dbReference type="PANTHER" id="PTHR11533:SF253">
    <property type="entry name" value="AMINOPEPTIDASE-RELATED"/>
    <property type="match status" value="1"/>
</dbReference>
<keyword evidence="3 18" id="KW-0031">Aminopeptidase</keyword>
<dbReference type="InterPro" id="IPR042097">
    <property type="entry name" value="Aminopeptidase_N-like_N_sf"/>
</dbReference>
<dbReference type="InterPro" id="IPR027268">
    <property type="entry name" value="Peptidase_M4/M1_CTD_sf"/>
</dbReference>
<dbReference type="Proteomes" id="UP000504634">
    <property type="component" value="Unplaced"/>
</dbReference>
<evidence type="ECO:0000256" key="3">
    <source>
        <dbReference type="ARBA" id="ARBA00022438"/>
    </source>
</evidence>
<feature type="active site" description="Proton acceptor" evidence="15">
    <location>
        <position position="335"/>
    </location>
</feature>
<keyword evidence="5" id="KW-0336">GPI-anchor</keyword>
<keyword evidence="13" id="KW-0325">Glycoprotein</keyword>
<evidence type="ECO:0000313" key="24">
    <source>
        <dbReference type="RefSeq" id="XP_030386994.1"/>
    </source>
</evidence>
<feature type="binding site" evidence="16">
    <location>
        <position position="357"/>
    </location>
    <ligand>
        <name>Zn(2+)</name>
        <dbReference type="ChEBI" id="CHEBI:29105"/>
        <note>catalytic</note>
    </ligand>
</feature>